<evidence type="ECO:0000313" key="2">
    <source>
        <dbReference type="EMBL" id="KAJ7761089.1"/>
    </source>
</evidence>
<organism evidence="2 3">
    <name type="scientific">Mycena metata</name>
    <dbReference type="NCBI Taxonomy" id="1033252"/>
    <lineage>
        <taxon>Eukaryota</taxon>
        <taxon>Fungi</taxon>
        <taxon>Dikarya</taxon>
        <taxon>Basidiomycota</taxon>
        <taxon>Agaricomycotina</taxon>
        <taxon>Agaricomycetes</taxon>
        <taxon>Agaricomycetidae</taxon>
        <taxon>Agaricales</taxon>
        <taxon>Marasmiineae</taxon>
        <taxon>Mycenaceae</taxon>
        <taxon>Mycena</taxon>
    </lineage>
</organism>
<feature type="region of interest" description="Disordered" evidence="1">
    <location>
        <begin position="440"/>
        <end position="464"/>
    </location>
</feature>
<evidence type="ECO:0008006" key="4">
    <source>
        <dbReference type="Google" id="ProtNLM"/>
    </source>
</evidence>
<dbReference type="Proteomes" id="UP001215598">
    <property type="component" value="Unassembled WGS sequence"/>
</dbReference>
<comment type="caution">
    <text evidence="2">The sequence shown here is derived from an EMBL/GenBank/DDBJ whole genome shotgun (WGS) entry which is preliminary data.</text>
</comment>
<protein>
    <recommendedName>
        <fullName evidence="4">F-box domain-containing protein</fullName>
    </recommendedName>
</protein>
<feature type="compositionally biased region" description="Acidic residues" evidence="1">
    <location>
        <begin position="445"/>
        <end position="454"/>
    </location>
</feature>
<proteinExistence type="predicted"/>
<sequence length="503" mass="56353">MLVSKMPPSCTGPAEDTGPQTKKYSVVDSSQQALPCYFAQLPPEILLAIFRNSLPPPWLLNGAARNMLTPRSVYSIDLAAKLSIVAVCKDWHQVGTELLYEIVHLRRIGQLPAFVRALEEHVGLGDLVKRLDLSCMVSRGCSTLFSCETRNLLHMCPRISHFGFIPAFLVPAVACSLPNLGVGITKLEFSGVVDFFGVVFPLLVELCSGLQFLSFGLPPSREDLQDYNELEFPLLQDLRLSTKSSDFSVFKWQMPSLRRLWLYPMLYPILDIPIARLLDAYGRSLTFLSLPYIKPVEPLQDILLKCPSLEHLVLHVGNLEIPACHHRRIRYIDCWESWGSRTLALTEFNLLKPAFPTLRRFRYFDATFVDLWELPVLYPPEEGAGADPSSNDIQDLQNGERDPEEHPWLASVMEFTEPDSINGWTLSNEDDGVQPFVVAPSSGDYESDPEDYSDSDSGSCITVSEEGGTSAYLSNEFHDGEDDLEIDRATALEIFTRTISEVG</sequence>
<accession>A0AAD7NHD1</accession>
<feature type="region of interest" description="Disordered" evidence="1">
    <location>
        <begin position="1"/>
        <end position="22"/>
    </location>
</feature>
<dbReference type="EMBL" id="JARKIB010000036">
    <property type="protein sequence ID" value="KAJ7761089.1"/>
    <property type="molecule type" value="Genomic_DNA"/>
</dbReference>
<reference evidence="2" key="1">
    <citation type="submission" date="2023-03" db="EMBL/GenBank/DDBJ databases">
        <title>Massive genome expansion in bonnet fungi (Mycena s.s.) driven by repeated elements and novel gene families across ecological guilds.</title>
        <authorList>
            <consortium name="Lawrence Berkeley National Laboratory"/>
            <person name="Harder C.B."/>
            <person name="Miyauchi S."/>
            <person name="Viragh M."/>
            <person name="Kuo A."/>
            <person name="Thoen E."/>
            <person name="Andreopoulos B."/>
            <person name="Lu D."/>
            <person name="Skrede I."/>
            <person name="Drula E."/>
            <person name="Henrissat B."/>
            <person name="Morin E."/>
            <person name="Kohler A."/>
            <person name="Barry K."/>
            <person name="LaButti K."/>
            <person name="Morin E."/>
            <person name="Salamov A."/>
            <person name="Lipzen A."/>
            <person name="Mereny Z."/>
            <person name="Hegedus B."/>
            <person name="Baldrian P."/>
            <person name="Stursova M."/>
            <person name="Weitz H."/>
            <person name="Taylor A."/>
            <person name="Grigoriev I.V."/>
            <person name="Nagy L.G."/>
            <person name="Martin F."/>
            <person name="Kauserud H."/>
        </authorList>
    </citation>
    <scope>NUCLEOTIDE SEQUENCE</scope>
    <source>
        <strain evidence="2">CBHHK182m</strain>
    </source>
</reference>
<keyword evidence="3" id="KW-1185">Reference proteome</keyword>
<feature type="region of interest" description="Disordered" evidence="1">
    <location>
        <begin position="383"/>
        <end position="403"/>
    </location>
</feature>
<evidence type="ECO:0000313" key="3">
    <source>
        <dbReference type="Proteomes" id="UP001215598"/>
    </source>
</evidence>
<dbReference type="AlphaFoldDB" id="A0AAD7NHD1"/>
<feature type="compositionally biased region" description="Polar residues" evidence="1">
    <location>
        <begin position="388"/>
        <end position="397"/>
    </location>
</feature>
<evidence type="ECO:0000256" key="1">
    <source>
        <dbReference type="SAM" id="MobiDB-lite"/>
    </source>
</evidence>
<name>A0AAD7NHD1_9AGAR</name>
<gene>
    <name evidence="2" type="ORF">B0H16DRAFT_1531825</name>
</gene>